<dbReference type="GeneID" id="96606516"/>
<proteinExistence type="predicted"/>
<evidence type="ECO:0000313" key="3">
    <source>
        <dbReference type="EMBL" id="SFH51993.1"/>
    </source>
</evidence>
<dbReference type="SUPFAM" id="SSF141371">
    <property type="entry name" value="PilZ domain-like"/>
    <property type="match status" value="1"/>
</dbReference>
<feature type="domain" description="PilZ" evidence="1">
    <location>
        <begin position="4"/>
        <end position="81"/>
    </location>
</feature>
<dbReference type="GO" id="GO:0035438">
    <property type="term" value="F:cyclic-di-GMP binding"/>
    <property type="evidence" value="ECO:0007669"/>
    <property type="project" value="InterPro"/>
</dbReference>
<gene>
    <name evidence="2" type="ORF">MCBMB27_00848</name>
    <name evidence="3" type="ORF">SAMN05192567_12935</name>
</gene>
<accession>A0AAE8L915</accession>
<evidence type="ECO:0000313" key="4">
    <source>
        <dbReference type="Proteomes" id="UP000185487"/>
    </source>
</evidence>
<dbReference type="Proteomes" id="UP000199140">
    <property type="component" value="Unassembled WGS sequence"/>
</dbReference>
<dbReference type="EMBL" id="CP015367">
    <property type="protein sequence ID" value="APT30139.1"/>
    <property type="molecule type" value="Genomic_DNA"/>
</dbReference>
<organism evidence="3 5">
    <name type="scientific">Methylobacterium phyllosphaerae</name>
    <dbReference type="NCBI Taxonomy" id="418223"/>
    <lineage>
        <taxon>Bacteria</taxon>
        <taxon>Pseudomonadati</taxon>
        <taxon>Pseudomonadota</taxon>
        <taxon>Alphaproteobacteria</taxon>
        <taxon>Hyphomicrobiales</taxon>
        <taxon>Methylobacteriaceae</taxon>
        <taxon>Methylobacterium</taxon>
    </lineage>
</organism>
<protein>
    <submittedName>
        <fullName evidence="3">PilZ domain-containing protein</fullName>
    </submittedName>
    <submittedName>
        <fullName evidence="2">Pilus assembly protein PilZ</fullName>
    </submittedName>
</protein>
<dbReference type="AlphaFoldDB" id="A0AAE8L915"/>
<name>A0AAE8L915_9HYPH</name>
<dbReference type="InterPro" id="IPR009875">
    <property type="entry name" value="PilZ_domain"/>
</dbReference>
<sequence>MDDRRVAPRRRTLLEGHIELAGGGAIDCTIRNISDGGARLRVVSVIGVPDAFVLSYGINGQRRPVRVTWRQETELGIAFDDA</sequence>
<evidence type="ECO:0000313" key="5">
    <source>
        <dbReference type="Proteomes" id="UP000199140"/>
    </source>
</evidence>
<dbReference type="EMBL" id="FOPK01000029">
    <property type="protein sequence ID" value="SFH51993.1"/>
    <property type="molecule type" value="Genomic_DNA"/>
</dbReference>
<reference evidence="3 5" key="2">
    <citation type="submission" date="2016-10" db="EMBL/GenBank/DDBJ databases">
        <authorList>
            <person name="Varghese N."/>
            <person name="Submissions S."/>
        </authorList>
    </citation>
    <scope>NUCLEOTIDE SEQUENCE [LARGE SCALE GENOMIC DNA]</scope>
    <source>
        <strain evidence="3 5">CBMB27</strain>
    </source>
</reference>
<reference evidence="2 4" key="1">
    <citation type="submission" date="2016-04" db="EMBL/GenBank/DDBJ databases">
        <title>Complete genome sequencing and analysis of CBMB27, Methylobacterium phyllosphaerae isolated from leaf tissues of rice (Oryza sativa L.).</title>
        <authorList>
            <person name="Lee Y."/>
            <person name="Hwangbo K."/>
            <person name="Chung H."/>
            <person name="Yoo J."/>
            <person name="Kim K.Y."/>
            <person name="Sa T.M."/>
            <person name="Um Y."/>
            <person name="Madhaiyan M."/>
        </authorList>
    </citation>
    <scope>NUCLEOTIDE SEQUENCE [LARGE SCALE GENOMIC DNA]</scope>
    <source>
        <strain evidence="2 4">CBMB27</strain>
    </source>
</reference>
<keyword evidence="4" id="KW-1185">Reference proteome</keyword>
<evidence type="ECO:0000313" key="2">
    <source>
        <dbReference type="EMBL" id="APT30139.1"/>
    </source>
</evidence>
<evidence type="ECO:0000259" key="1">
    <source>
        <dbReference type="Pfam" id="PF07238"/>
    </source>
</evidence>
<dbReference type="Pfam" id="PF07238">
    <property type="entry name" value="PilZ"/>
    <property type="match status" value="1"/>
</dbReference>
<dbReference type="KEGG" id="mphy:MCBMB27_00848"/>
<dbReference type="Gene3D" id="2.40.10.220">
    <property type="entry name" value="predicted glycosyltransferase like domains"/>
    <property type="match status" value="1"/>
</dbReference>
<dbReference type="RefSeq" id="WP_043386543.1">
    <property type="nucleotide sequence ID" value="NZ_CP015367.1"/>
</dbReference>
<dbReference type="Proteomes" id="UP000185487">
    <property type="component" value="Chromosome"/>
</dbReference>